<keyword evidence="5" id="KW-0813">Transport</keyword>
<dbReference type="InterPro" id="IPR023011">
    <property type="entry name" value="ATP_synth_F0_asu_AS"/>
</dbReference>
<evidence type="ECO:0000256" key="1">
    <source>
        <dbReference type="ARBA" id="ARBA00004448"/>
    </source>
</evidence>
<dbReference type="GO" id="GO:0045259">
    <property type="term" value="C:proton-transporting ATP synthase complex"/>
    <property type="evidence" value="ECO:0007669"/>
    <property type="project" value="UniProtKB-KW"/>
</dbReference>
<keyword evidence="14 19" id="KW-0472">Membrane</keyword>
<keyword evidence="12" id="KW-0406">Ion transport</keyword>
<evidence type="ECO:0000256" key="13">
    <source>
        <dbReference type="ARBA" id="ARBA00023128"/>
    </source>
</evidence>
<evidence type="ECO:0000256" key="15">
    <source>
        <dbReference type="ARBA" id="ARBA00023310"/>
    </source>
</evidence>
<feature type="domain" description="Heme-copper oxidase subunit III family profile" evidence="20">
    <location>
        <begin position="117"/>
        <end position="349"/>
    </location>
</feature>
<name>A0AA47NRR5_MERPO</name>
<comment type="subunit">
    <text evidence="4">Component of the cytochrome c oxidase (complex IV, CIV), a multisubunit enzyme composed of 14 subunits. The complex is composed of a catalytic core of 3 subunits MT-CO1, MT-CO2 and MT-CO3, encoded in the mitochondrial DNA, and 11 supernumerary subunits COX4I, COX5A, COX5B, COX6A, COX6B, COX6C, COX7A, COX7B, COX7C, COX8 and NDUFA4, which are encoded in the nuclear genome. The complex exists as a monomer or a dimer and forms supercomplexes (SCs) in the inner mitochondrial membrane with NADH-ubiquinone oxidoreductase (complex I, CI) and ubiquinol-cytochrome c oxidoreductase (cytochrome b-c1 complex, complex III, CIII), resulting in different assemblies (supercomplex SCI(1)III(2)IV(1) and megacomplex MCI(2)III(2)IV(2)).</text>
</comment>
<dbReference type="EMBL" id="JAOPHQ010005328">
    <property type="protein sequence ID" value="KAK0135946.1"/>
    <property type="molecule type" value="Genomic_DNA"/>
</dbReference>
<dbReference type="Pfam" id="PF00510">
    <property type="entry name" value="COX3"/>
    <property type="match status" value="1"/>
</dbReference>
<evidence type="ECO:0000256" key="8">
    <source>
        <dbReference type="ARBA" id="ARBA00022781"/>
    </source>
</evidence>
<comment type="catalytic activity">
    <reaction evidence="16">
        <text>H(+)(in) = H(+)(out)</text>
        <dbReference type="Rhea" id="RHEA:34979"/>
        <dbReference type="ChEBI" id="CHEBI:15378"/>
    </reaction>
</comment>
<keyword evidence="8" id="KW-0375">Hydrogen ion transport</keyword>
<dbReference type="GO" id="GO:0015986">
    <property type="term" value="P:proton motive force-driven ATP synthesis"/>
    <property type="evidence" value="ECO:0007669"/>
    <property type="project" value="InterPro"/>
</dbReference>
<feature type="transmembrane region" description="Helical" evidence="19">
    <location>
        <begin position="111"/>
        <end position="136"/>
    </location>
</feature>
<keyword evidence="23" id="KW-1185">Reference proteome</keyword>
<feature type="transmembrane region" description="Helical" evidence="19">
    <location>
        <begin position="85"/>
        <end position="105"/>
    </location>
</feature>
<evidence type="ECO:0000256" key="14">
    <source>
        <dbReference type="ARBA" id="ARBA00023136"/>
    </source>
</evidence>
<evidence type="ECO:0000256" key="5">
    <source>
        <dbReference type="ARBA" id="ARBA00022448"/>
    </source>
</evidence>
<comment type="similarity">
    <text evidence="2">Belongs to the ATPase A chain family.</text>
</comment>
<keyword evidence="6" id="KW-0138">CF(0)</keyword>
<keyword evidence="13 18" id="KW-0496">Mitochondrion</keyword>
<keyword evidence="15" id="KW-0066">ATP synthesis</keyword>
<keyword evidence="11 19" id="KW-1133">Transmembrane helix</keyword>
<evidence type="ECO:0000256" key="6">
    <source>
        <dbReference type="ARBA" id="ARBA00022547"/>
    </source>
</evidence>
<evidence type="ECO:0000313" key="22">
    <source>
        <dbReference type="EMBL" id="KAK0135951.1"/>
    </source>
</evidence>
<dbReference type="GO" id="GO:0005743">
    <property type="term" value="C:mitochondrial inner membrane"/>
    <property type="evidence" value="ECO:0007669"/>
    <property type="project" value="UniProtKB-SubCell"/>
</dbReference>
<dbReference type="CDD" id="cd00310">
    <property type="entry name" value="ATP-synt_Fo_a_6"/>
    <property type="match status" value="1"/>
</dbReference>
<dbReference type="PANTHER" id="PTHR11403:SF7">
    <property type="entry name" value="CYTOCHROME C OXIDASE SUBUNIT 3"/>
    <property type="match status" value="1"/>
</dbReference>
<comment type="caution">
    <text evidence="21">The sequence shown here is derived from an EMBL/GenBank/DDBJ whole genome shotgun (WGS) entry which is preliminary data.</text>
</comment>
<feature type="transmembrane region" description="Helical" evidence="19">
    <location>
        <begin position="301"/>
        <end position="330"/>
    </location>
</feature>
<dbReference type="SUPFAM" id="SSF81336">
    <property type="entry name" value="F1F0 ATP synthase subunit A"/>
    <property type="match status" value="1"/>
</dbReference>
<reference evidence="21" key="1">
    <citation type="journal article" date="2023" name="Front. Mar. Sci.">
        <title>A new Merluccius polli reference genome to investigate the effects of global change in West African waters.</title>
        <authorList>
            <person name="Mateo J.L."/>
            <person name="Blanco-Fernandez C."/>
            <person name="Garcia-Vazquez E."/>
            <person name="Machado-Schiaffino G."/>
        </authorList>
    </citation>
    <scope>NUCLEOTIDE SEQUENCE</scope>
    <source>
        <strain evidence="21">C29</strain>
        <tissue evidence="21">Fin</tissue>
    </source>
</reference>
<evidence type="ECO:0000313" key="23">
    <source>
        <dbReference type="Proteomes" id="UP001174136"/>
    </source>
</evidence>
<evidence type="ECO:0000256" key="18">
    <source>
        <dbReference type="RuleBase" id="RU003375"/>
    </source>
</evidence>
<evidence type="ECO:0000256" key="4">
    <source>
        <dbReference type="ARBA" id="ARBA00011485"/>
    </source>
</evidence>
<evidence type="ECO:0000256" key="2">
    <source>
        <dbReference type="ARBA" id="ARBA00006810"/>
    </source>
</evidence>
<evidence type="ECO:0000256" key="9">
    <source>
        <dbReference type="ARBA" id="ARBA00022792"/>
    </source>
</evidence>
<dbReference type="Gene3D" id="1.20.120.220">
    <property type="entry name" value="ATP synthase, F0 complex, subunit A"/>
    <property type="match status" value="1"/>
</dbReference>
<keyword evidence="7 18" id="KW-0812">Transmembrane</keyword>
<comment type="function">
    <text evidence="18">Component of the cytochrome c oxidase, the last enzyme in the mitochondrial electron transport chain which drives oxidative phosphorylation. The respiratory chain contains 3 multisubunit complexes succinate dehydrogenase (complex II, CII), ubiquinol-cytochrome c oxidoreductase (cytochrome b-c1 complex, complex III, CIII) and cytochrome c oxidase (complex IV, CIV), that cooperate to transfer electrons derived from NADH and succinate to molecular oxygen, creating an electrochemical gradient over the inner membrane that drives transmembrane transport and the ATP synthase. Cytochrome c oxidase is the component of the respiratory chain that catalyzes the reduction of oxygen to water. Electrons originating from reduced cytochrome c in the intermembrane space (IMS) are transferred via the dinuclear copper A center (CU(A)) of subunit 2 and heme A of subunit 1 to the active site in subunit 1, a binuclear center (BNC) formed by heme A3 and copper B (CU(B)). The BNC reduces molecular oxygen to 2 water molecules using 4 electrons from cytochrome c in the IMS and 4 protons from the mitochondrial matrix.</text>
</comment>
<dbReference type="GO" id="GO:0004129">
    <property type="term" value="F:cytochrome-c oxidase activity"/>
    <property type="evidence" value="ECO:0007669"/>
    <property type="project" value="InterPro"/>
</dbReference>
<dbReference type="PROSITE" id="PS00449">
    <property type="entry name" value="ATPASE_A"/>
    <property type="match status" value="1"/>
</dbReference>
<evidence type="ECO:0000256" key="3">
    <source>
        <dbReference type="ARBA" id="ARBA00010581"/>
    </source>
</evidence>
<dbReference type="InterPro" id="IPR013833">
    <property type="entry name" value="Cyt_c_oxidase_su3_a-hlx"/>
</dbReference>
<dbReference type="InterPro" id="IPR000298">
    <property type="entry name" value="Cyt_c_oxidase-like_su3"/>
</dbReference>
<dbReference type="SUPFAM" id="SSF81452">
    <property type="entry name" value="Cytochrome c oxidase subunit III-like"/>
    <property type="match status" value="1"/>
</dbReference>
<feature type="transmembrane region" description="Helical" evidence="19">
    <location>
        <begin position="269"/>
        <end position="289"/>
    </location>
</feature>
<dbReference type="InterPro" id="IPR024791">
    <property type="entry name" value="Cyt_c/ubiquinol_Oxase_su3"/>
</dbReference>
<dbReference type="PRINTS" id="PR00123">
    <property type="entry name" value="ATPASEA"/>
</dbReference>
<protein>
    <recommendedName>
        <fullName evidence="18">Cytochrome c oxidase subunit 3</fullName>
    </recommendedName>
</protein>
<dbReference type="AlphaFoldDB" id="A0AA47NRR5"/>
<proteinExistence type="inferred from homology"/>
<keyword evidence="9" id="KW-0999">Mitochondrion inner membrane</keyword>
<sequence length="349" mass="38680">MTLSLFDQFSSPTFIGIPLIIAFYLTPSPPQHNSTVILGLRHQITHALAHFLPEGTPTPLIPVLIIIETISLFIRPLALGVRLTANLTAGHLLIHLVSSAAFVLLPLIPTVAILTTILLFILTLLEVAVALIQAYVFKTSNGPPSSCISYSRPQPLTPNRRSSCTFNNIRPRRMIPLPLNDPNNLRPSPPLIDNVPMMTRHHPGRHLPGPPHTPCPKRPSVRNSPIYYIRSLLFSRLLLGLLPLKPSTYPRASPPWTPLNIVEGERKQAIHALTLTILLGFYFTFLQAIEYYEAPFTIADGVYGATFFVATGFHGLHVIIGSTFLAVCLLRQIRFHFTSEHHFGFEAAA</sequence>
<dbReference type="EMBL" id="JAOPHQ010005328">
    <property type="protein sequence ID" value="KAK0135951.1"/>
    <property type="molecule type" value="Genomic_DNA"/>
</dbReference>
<dbReference type="Proteomes" id="UP001174136">
    <property type="component" value="Unassembled WGS sequence"/>
</dbReference>
<comment type="subunit">
    <text evidence="17">Component of the ATP synthase complex composed at least of ATP5F1A/subunit alpha, ATP5F1B/subunit beta, ATP5MC1/subunit c (homooctomer), MT-ATP6/subunit a, MT-ATP8/subunit 8, ATP5ME/subunit e, ATP5MF/subunit f, ATP5MG/subunit g, ATP5MK/subunit k, ATP5MJ/subunit j, ATP5F1C/subunit gamma, ATP5F1D/subunit delta, ATP5F1E/subunit epsilon, ATP5PF/subunit F6, ATP5PB/subunit b, ATP5PD/subunit d, ATP5PO/subunit OSCP. ATP synthase complex consists of a soluble F(1) head domain (subunits alpha(3) and beta(3)) - the catalytic core - and a membrane F(0) domain - the membrane proton channel (subunits c, a, 8, e, f, g, k and j). These two domains are linked by a central stalk (subunits gamma, delta, and epsilon) rotating inside the F1 region and a stationary peripheral stalk (subunits F6, b, d, and OSCP). Interacts with DNAJC30; interaction is direct.</text>
</comment>
<accession>A0AA47NRR5</accession>
<organism evidence="21 23">
    <name type="scientific">Merluccius polli</name>
    <name type="common">Benguela hake</name>
    <name type="synonym">Merluccius cadenati</name>
    <dbReference type="NCBI Taxonomy" id="89951"/>
    <lineage>
        <taxon>Eukaryota</taxon>
        <taxon>Metazoa</taxon>
        <taxon>Chordata</taxon>
        <taxon>Craniata</taxon>
        <taxon>Vertebrata</taxon>
        <taxon>Euteleostomi</taxon>
        <taxon>Actinopterygii</taxon>
        <taxon>Neopterygii</taxon>
        <taxon>Teleostei</taxon>
        <taxon>Neoteleostei</taxon>
        <taxon>Acanthomorphata</taxon>
        <taxon>Zeiogadaria</taxon>
        <taxon>Gadariae</taxon>
        <taxon>Gadiformes</taxon>
        <taxon>Gadoidei</taxon>
        <taxon>Merlucciidae</taxon>
        <taxon>Merluccius</taxon>
    </lineage>
</organism>
<evidence type="ECO:0000313" key="21">
    <source>
        <dbReference type="EMBL" id="KAK0135946.1"/>
    </source>
</evidence>
<evidence type="ECO:0000256" key="16">
    <source>
        <dbReference type="ARBA" id="ARBA00024169"/>
    </source>
</evidence>
<gene>
    <name evidence="21" type="primary">mt-co3_0</name>
    <name evidence="22" type="synonym">mt-co3_1</name>
    <name evidence="21" type="ORF">N1851_028162</name>
    <name evidence="22" type="ORF">N1851_028172</name>
</gene>
<dbReference type="PROSITE" id="PS50253">
    <property type="entry name" value="COX3"/>
    <property type="match status" value="1"/>
</dbReference>
<evidence type="ECO:0000259" key="20">
    <source>
        <dbReference type="PROSITE" id="PS50253"/>
    </source>
</evidence>
<dbReference type="Gene3D" id="1.20.120.80">
    <property type="entry name" value="Cytochrome c oxidase, subunit III, four-helix bundle"/>
    <property type="match status" value="1"/>
</dbReference>
<dbReference type="InterPro" id="IPR035973">
    <property type="entry name" value="Cyt_c_oxidase_su3-like_sf"/>
</dbReference>
<dbReference type="PANTHER" id="PTHR11403">
    <property type="entry name" value="CYTOCHROME C OXIDASE SUBUNIT III"/>
    <property type="match status" value="1"/>
</dbReference>
<evidence type="ECO:0000256" key="17">
    <source>
        <dbReference type="ARBA" id="ARBA00063051"/>
    </source>
</evidence>
<keyword evidence="10" id="KW-1278">Translocase</keyword>
<dbReference type="Pfam" id="PF00119">
    <property type="entry name" value="ATP-synt_A"/>
    <property type="match status" value="1"/>
</dbReference>
<evidence type="ECO:0000256" key="19">
    <source>
        <dbReference type="SAM" id="Phobius"/>
    </source>
</evidence>
<dbReference type="CDD" id="cd01665">
    <property type="entry name" value="Cyt_c_Oxidase_III"/>
    <property type="match status" value="1"/>
</dbReference>
<evidence type="ECO:0000256" key="7">
    <source>
        <dbReference type="ARBA" id="ARBA00022692"/>
    </source>
</evidence>
<evidence type="ECO:0000256" key="10">
    <source>
        <dbReference type="ARBA" id="ARBA00022967"/>
    </source>
</evidence>
<feature type="transmembrane region" description="Helical" evidence="19">
    <location>
        <begin position="60"/>
        <end position="78"/>
    </location>
</feature>
<comment type="similarity">
    <text evidence="3 18">Belongs to the cytochrome c oxidase subunit 3 family.</text>
</comment>
<evidence type="ECO:0000256" key="11">
    <source>
        <dbReference type="ARBA" id="ARBA00022989"/>
    </source>
</evidence>
<dbReference type="GO" id="GO:0006123">
    <property type="term" value="P:mitochondrial electron transport, cytochrome c to oxygen"/>
    <property type="evidence" value="ECO:0007669"/>
    <property type="project" value="TreeGrafter"/>
</dbReference>
<evidence type="ECO:0000256" key="12">
    <source>
        <dbReference type="ARBA" id="ARBA00023065"/>
    </source>
</evidence>
<comment type="subcellular location">
    <subcellularLocation>
        <location evidence="1">Mitochondrion inner membrane</location>
        <topology evidence="1">Multi-pass membrane protein</topology>
    </subcellularLocation>
</comment>
<dbReference type="InterPro" id="IPR033945">
    <property type="entry name" value="Cyt_c_oxase_su3_dom"/>
</dbReference>
<dbReference type="NCBIfam" id="TIGR01131">
    <property type="entry name" value="ATP_synt_6_or_A"/>
    <property type="match status" value="1"/>
</dbReference>
<dbReference type="InterPro" id="IPR035908">
    <property type="entry name" value="F0_ATP_A_sf"/>
</dbReference>
<dbReference type="InterPro" id="IPR000568">
    <property type="entry name" value="ATP_synth_F0_asu"/>
</dbReference>